<dbReference type="Proteomes" id="UP000324222">
    <property type="component" value="Unassembled WGS sequence"/>
</dbReference>
<feature type="region of interest" description="Disordered" evidence="1">
    <location>
        <begin position="174"/>
        <end position="193"/>
    </location>
</feature>
<proteinExistence type="predicted"/>
<reference evidence="2 3" key="1">
    <citation type="submission" date="2019-05" db="EMBL/GenBank/DDBJ databases">
        <title>Another draft genome of Portunus trituberculatus and its Hox gene families provides insights of decapod evolution.</title>
        <authorList>
            <person name="Jeong J.-H."/>
            <person name="Song I."/>
            <person name="Kim S."/>
            <person name="Choi T."/>
            <person name="Kim D."/>
            <person name="Ryu S."/>
            <person name="Kim W."/>
        </authorList>
    </citation>
    <scope>NUCLEOTIDE SEQUENCE [LARGE SCALE GENOMIC DNA]</scope>
    <source>
        <tissue evidence="2">Muscle</tissue>
    </source>
</reference>
<protein>
    <submittedName>
        <fullName evidence="2">Uncharacterized protein</fullName>
    </submittedName>
</protein>
<accession>A0A5B7FWW7</accession>
<organism evidence="2 3">
    <name type="scientific">Portunus trituberculatus</name>
    <name type="common">Swimming crab</name>
    <name type="synonym">Neptunus trituberculatus</name>
    <dbReference type="NCBI Taxonomy" id="210409"/>
    <lineage>
        <taxon>Eukaryota</taxon>
        <taxon>Metazoa</taxon>
        <taxon>Ecdysozoa</taxon>
        <taxon>Arthropoda</taxon>
        <taxon>Crustacea</taxon>
        <taxon>Multicrustacea</taxon>
        <taxon>Malacostraca</taxon>
        <taxon>Eumalacostraca</taxon>
        <taxon>Eucarida</taxon>
        <taxon>Decapoda</taxon>
        <taxon>Pleocyemata</taxon>
        <taxon>Brachyura</taxon>
        <taxon>Eubrachyura</taxon>
        <taxon>Portunoidea</taxon>
        <taxon>Portunidae</taxon>
        <taxon>Portuninae</taxon>
        <taxon>Portunus</taxon>
    </lineage>
</organism>
<comment type="caution">
    <text evidence="2">The sequence shown here is derived from an EMBL/GenBank/DDBJ whole genome shotgun (WGS) entry which is preliminary data.</text>
</comment>
<sequence length="193" mass="21299">MGGDVVVGVLGVLGGGRRARWQRLRLVGWGVEGREGVQEAGKCCRREPLHRPLLQYSVRGRQPPQAASSPVLGRLPNCSCRACSPDMTRAYEERLRRVLLRGSWLYVSREHSVCLLRGSARVPCLASRVTGQRHEPVPDSCEGEAVPRPLPRPPSPRPHPVSVTLPHPGRLTLSGFLTRPCQEPSPRRVCRSS</sequence>
<feature type="region of interest" description="Disordered" evidence="1">
    <location>
        <begin position="132"/>
        <end position="169"/>
    </location>
</feature>
<name>A0A5B7FWW7_PORTR</name>
<feature type="compositionally biased region" description="Pro residues" evidence="1">
    <location>
        <begin position="148"/>
        <end position="159"/>
    </location>
</feature>
<dbReference type="AlphaFoldDB" id="A0A5B7FWW7"/>
<gene>
    <name evidence="2" type="ORF">E2C01_043732</name>
</gene>
<dbReference type="EMBL" id="VSRR010009177">
    <property type="protein sequence ID" value="MPC49917.1"/>
    <property type="molecule type" value="Genomic_DNA"/>
</dbReference>
<evidence type="ECO:0000256" key="1">
    <source>
        <dbReference type="SAM" id="MobiDB-lite"/>
    </source>
</evidence>
<evidence type="ECO:0000313" key="3">
    <source>
        <dbReference type="Proteomes" id="UP000324222"/>
    </source>
</evidence>
<keyword evidence="3" id="KW-1185">Reference proteome</keyword>
<evidence type="ECO:0000313" key="2">
    <source>
        <dbReference type="EMBL" id="MPC49917.1"/>
    </source>
</evidence>